<feature type="transmembrane region" description="Helical" evidence="2">
    <location>
        <begin position="36"/>
        <end position="52"/>
    </location>
</feature>
<evidence type="ECO:0000313" key="3">
    <source>
        <dbReference type="EMBL" id="TPX30862.1"/>
    </source>
</evidence>
<keyword evidence="2" id="KW-1133">Transmembrane helix</keyword>
<comment type="caution">
    <text evidence="3">The sequence shown here is derived from an EMBL/GenBank/DDBJ whole genome shotgun (WGS) entry which is preliminary data.</text>
</comment>
<proteinExistence type="predicted"/>
<dbReference type="RefSeq" id="XP_031022422.1">
    <property type="nucleotide sequence ID" value="XM_031171565.1"/>
</dbReference>
<dbReference type="AlphaFoldDB" id="A0A507BTB5"/>
<keyword evidence="2" id="KW-0812">Transmembrane</keyword>
<feature type="compositionally biased region" description="Basic and acidic residues" evidence="1">
    <location>
        <begin position="7"/>
        <end position="23"/>
    </location>
</feature>
<evidence type="ECO:0000256" key="1">
    <source>
        <dbReference type="SAM" id="MobiDB-lite"/>
    </source>
</evidence>
<keyword evidence="2" id="KW-0472">Membrane</keyword>
<evidence type="ECO:0000313" key="4">
    <source>
        <dbReference type="Proteomes" id="UP000319731"/>
    </source>
</evidence>
<reference evidence="3 4" key="1">
    <citation type="journal article" date="2019" name="Sci. Rep.">
        <title>Comparative genomics of chytrid fungi reveal insights into the obligate biotrophic and pathogenic lifestyle of Synchytrium endobioticum.</title>
        <authorList>
            <person name="van de Vossenberg B.T.L.H."/>
            <person name="Warris S."/>
            <person name="Nguyen H.D.T."/>
            <person name="van Gent-Pelzer M.P.E."/>
            <person name="Joly D.L."/>
            <person name="van de Geest H.C."/>
            <person name="Bonants P.J.M."/>
            <person name="Smith D.S."/>
            <person name="Levesque C.A."/>
            <person name="van der Lee T.A.J."/>
        </authorList>
    </citation>
    <scope>NUCLEOTIDE SEQUENCE [LARGE SCALE GENOMIC DNA]</scope>
    <source>
        <strain evidence="3 4">JEL517</strain>
    </source>
</reference>
<dbReference type="Pfam" id="PF02450">
    <property type="entry name" value="LCAT"/>
    <property type="match status" value="2"/>
</dbReference>
<organism evidence="3 4">
    <name type="scientific">Synchytrium microbalum</name>
    <dbReference type="NCBI Taxonomy" id="1806994"/>
    <lineage>
        <taxon>Eukaryota</taxon>
        <taxon>Fungi</taxon>
        <taxon>Fungi incertae sedis</taxon>
        <taxon>Chytridiomycota</taxon>
        <taxon>Chytridiomycota incertae sedis</taxon>
        <taxon>Chytridiomycetes</taxon>
        <taxon>Synchytriales</taxon>
        <taxon>Synchytriaceae</taxon>
        <taxon>Synchytrium</taxon>
    </lineage>
</organism>
<dbReference type="GO" id="GO:0006629">
    <property type="term" value="P:lipid metabolic process"/>
    <property type="evidence" value="ECO:0007669"/>
    <property type="project" value="InterPro"/>
</dbReference>
<evidence type="ECO:0000256" key="2">
    <source>
        <dbReference type="SAM" id="Phobius"/>
    </source>
</evidence>
<name>A0A507BTB5_9FUNG</name>
<protein>
    <submittedName>
        <fullName evidence="3">Uncharacterized protein</fullName>
    </submittedName>
</protein>
<dbReference type="OrthoDB" id="190846at2759"/>
<accession>A0A507BTB5</accession>
<dbReference type="GO" id="GO:0008374">
    <property type="term" value="F:O-acyltransferase activity"/>
    <property type="evidence" value="ECO:0007669"/>
    <property type="project" value="InterPro"/>
</dbReference>
<dbReference type="InterPro" id="IPR003386">
    <property type="entry name" value="LACT/PDAT_acylTrfase"/>
</dbReference>
<sequence>MFRRKKPEVPHAKAEEASGKDDKPEIKVNKASHKRCYCFLIFFVLVFVYWISPPLVVKQPPLPEILQGTVQDLINKISIFGDIDASQYLSQDLLAKNLSAMFEDMAGRMGNKPQIADDSFSVGSKLIDEEGLSKVKHPVVFIPGLVSKLFPKKALGHNEPNFGHPVKLDPKTGGDPPSGFKLRASLGLDSADYLFPGYWVLAKLISNLAALKYDSNSMFVMGYDWRLSMKNMELRDHLFSPAGGNAGESWAEQYLYSHVDISGPLLGVPKAVSALLSGETRDTAQFSSLATNVLERAFSRRERTDLFRSWGVLPSMIPKGGSAIWGNLNLPSLDEDPNKIPSFAAMLAIRGTRNLDLDVDASIAYLIKEVGDLYWTKEHQFGSAQSSNEAEHARNDDTAWTNPLLAPLPSFKTNYTIYCLYGIGKPTERKYFYTAESEGSSCVPSDDTNHCLDEKAVDAEGVTHAINTSMNADTTIENGVELSDGDGTVNLLSLAYMCAKGWRSSKSVVNPSRVRVVSREYLNVVSPSLNSRGGPECSDHTDILGNHGVIEDVLRLATGENLEDKWVEGGAQTWVEP</sequence>
<dbReference type="GeneID" id="42006862"/>
<feature type="region of interest" description="Disordered" evidence="1">
    <location>
        <begin position="1"/>
        <end position="23"/>
    </location>
</feature>
<dbReference type="STRING" id="1806994.A0A507BTB5"/>
<gene>
    <name evidence="3" type="ORF">SmJEL517_g05639</name>
</gene>
<keyword evidence="4" id="KW-1185">Reference proteome</keyword>
<dbReference type="EMBL" id="QEAO01000054">
    <property type="protein sequence ID" value="TPX30862.1"/>
    <property type="molecule type" value="Genomic_DNA"/>
</dbReference>
<dbReference type="Proteomes" id="UP000319731">
    <property type="component" value="Unassembled WGS sequence"/>
</dbReference>
<dbReference type="PANTHER" id="PTHR11440">
    <property type="entry name" value="LECITHIN-CHOLESTEROL ACYLTRANSFERASE-RELATED"/>
    <property type="match status" value="1"/>
</dbReference>